<dbReference type="eggNOG" id="COG1329">
    <property type="taxonomic scope" value="Bacteria"/>
</dbReference>
<organism evidence="1 2">
    <name type="scientific">[Clostridium] hylemonae DSM 15053</name>
    <dbReference type="NCBI Taxonomy" id="553973"/>
    <lineage>
        <taxon>Bacteria</taxon>
        <taxon>Bacillati</taxon>
        <taxon>Bacillota</taxon>
        <taxon>Clostridia</taxon>
        <taxon>Lachnospirales</taxon>
        <taxon>Lachnospiraceae</taxon>
    </lineage>
</organism>
<sequence length="168" mass="19591">MYKVNDVVVYGCSKVCFIKKIGTPDFMSKPQNYYWLQPVGDTTTMLYVKTEHEDKMRSILTKGQADELMRELPEMEEMYDSSNKVRDREYIQVMKSRDCGEWLKMWKGITVEKMRKEQDGKSLNASDESNLKRVQDCISSEFSAVFQTTKDKIVSRMRHSLGAELISL</sequence>
<accession>C0C342</accession>
<protein>
    <recommendedName>
        <fullName evidence="3">CarD-like/TRCF RNAP-interacting domain-containing protein</fullName>
    </recommendedName>
</protein>
<evidence type="ECO:0000313" key="1">
    <source>
        <dbReference type="EMBL" id="EEG73392.1"/>
    </source>
</evidence>
<reference evidence="1" key="2">
    <citation type="submission" date="2013-06" db="EMBL/GenBank/DDBJ databases">
        <title>Draft genome sequence of Clostridium hylemonae (DSM 15053).</title>
        <authorList>
            <person name="Sudarsanam P."/>
            <person name="Ley R."/>
            <person name="Guruge J."/>
            <person name="Turnbaugh P.J."/>
            <person name="Mahowald M."/>
            <person name="Liep D."/>
            <person name="Gordon J."/>
        </authorList>
    </citation>
    <scope>NUCLEOTIDE SEQUENCE</scope>
    <source>
        <strain evidence="1">DSM 15053</strain>
    </source>
</reference>
<dbReference type="EMBL" id="ABYI02000027">
    <property type="protein sequence ID" value="EEG73392.1"/>
    <property type="molecule type" value="Genomic_DNA"/>
</dbReference>
<dbReference type="RefSeq" id="WP_006443861.1">
    <property type="nucleotide sequence ID" value="NZ_CP036524.1"/>
</dbReference>
<dbReference type="InterPro" id="IPR042215">
    <property type="entry name" value="CarD-like_C"/>
</dbReference>
<proteinExistence type="predicted"/>
<name>C0C342_9FIRM</name>
<dbReference type="AlphaFoldDB" id="C0C342"/>
<comment type="caution">
    <text evidence="1">The sequence shown here is derived from an EMBL/GenBank/DDBJ whole genome shotgun (WGS) entry which is preliminary data.</text>
</comment>
<dbReference type="STRING" id="553973.CLOHYLEM_06502"/>
<dbReference type="Gene3D" id="1.20.58.1290">
    <property type="entry name" value="CarD-like, C-terminal domain"/>
    <property type="match status" value="1"/>
</dbReference>
<evidence type="ECO:0008006" key="3">
    <source>
        <dbReference type="Google" id="ProtNLM"/>
    </source>
</evidence>
<reference evidence="1" key="1">
    <citation type="submission" date="2009-02" db="EMBL/GenBank/DDBJ databases">
        <authorList>
            <person name="Fulton L."/>
            <person name="Clifton S."/>
            <person name="Fulton B."/>
            <person name="Xu J."/>
            <person name="Minx P."/>
            <person name="Pepin K.H."/>
            <person name="Johnson M."/>
            <person name="Bhonagiri V."/>
            <person name="Nash W.E."/>
            <person name="Mardis E.R."/>
            <person name="Wilson R.K."/>
        </authorList>
    </citation>
    <scope>NUCLEOTIDE SEQUENCE [LARGE SCALE GENOMIC DNA]</scope>
    <source>
        <strain evidence="1">DSM 15053</strain>
    </source>
</reference>
<dbReference type="HOGENOM" id="CLU_048259_2_1_9"/>
<dbReference type="Gene3D" id="2.40.10.170">
    <property type="match status" value="1"/>
</dbReference>
<evidence type="ECO:0000313" key="2">
    <source>
        <dbReference type="Proteomes" id="UP000004893"/>
    </source>
</evidence>
<keyword evidence="2" id="KW-1185">Reference proteome</keyword>
<gene>
    <name evidence="1" type="ORF">CLOHYLEM_06502</name>
</gene>
<dbReference type="OrthoDB" id="9786074at2"/>
<dbReference type="Proteomes" id="UP000004893">
    <property type="component" value="Unassembled WGS sequence"/>
</dbReference>